<comment type="caution">
    <text evidence="1">The sequence shown here is derived from an EMBL/GenBank/DDBJ whole genome shotgun (WGS) entry which is preliminary data.</text>
</comment>
<gene>
    <name evidence="1" type="ORF">Hgul01_03285</name>
</gene>
<dbReference type="RefSeq" id="WP_345723091.1">
    <property type="nucleotide sequence ID" value="NZ_BAABRU010000011.1"/>
</dbReference>
<dbReference type="EMBL" id="BAABRU010000011">
    <property type="protein sequence ID" value="GAA5529475.1"/>
    <property type="molecule type" value="Genomic_DNA"/>
</dbReference>
<sequence>MSNNLSVTMLKRRLNSALRLLVKEDLYLFNQGLHERTIVHKFATYLQIKFSKWDVDVEYNRNITDIKEIVTDSEEKKRIIPDIIIHHRGMSENLLAIEVKSLQKPNRKSIEKDKIKLNRYKEQLGYRYACFILFIIKNPMNHDPYRLETNPEPYKIEWI</sequence>
<proteinExistence type="predicted"/>
<evidence type="ECO:0000313" key="1">
    <source>
        <dbReference type="EMBL" id="GAA5529475.1"/>
    </source>
</evidence>
<name>A0ABP9X233_9CHLR</name>
<accession>A0ABP9X233</accession>
<evidence type="ECO:0008006" key="3">
    <source>
        <dbReference type="Google" id="ProtNLM"/>
    </source>
</evidence>
<protein>
    <recommendedName>
        <fullName evidence="3">GxxExxY protein</fullName>
    </recommendedName>
</protein>
<evidence type="ECO:0000313" key="2">
    <source>
        <dbReference type="Proteomes" id="UP001428290"/>
    </source>
</evidence>
<dbReference type="Proteomes" id="UP001428290">
    <property type="component" value="Unassembled WGS sequence"/>
</dbReference>
<keyword evidence="2" id="KW-1185">Reference proteome</keyword>
<organism evidence="1 2">
    <name type="scientific">Herpetosiphon gulosus</name>
    <dbReference type="NCBI Taxonomy" id="1973496"/>
    <lineage>
        <taxon>Bacteria</taxon>
        <taxon>Bacillati</taxon>
        <taxon>Chloroflexota</taxon>
        <taxon>Chloroflexia</taxon>
        <taxon>Herpetosiphonales</taxon>
        <taxon>Herpetosiphonaceae</taxon>
        <taxon>Herpetosiphon</taxon>
    </lineage>
</organism>
<reference evidence="1 2" key="1">
    <citation type="submission" date="2024-02" db="EMBL/GenBank/DDBJ databases">
        <title>Herpetosiphon gulosus NBRC 112829.</title>
        <authorList>
            <person name="Ichikawa N."/>
            <person name="Katano-Makiyama Y."/>
            <person name="Hidaka K."/>
        </authorList>
    </citation>
    <scope>NUCLEOTIDE SEQUENCE [LARGE SCALE GENOMIC DNA]</scope>
    <source>
        <strain evidence="1 2">NBRC 112829</strain>
    </source>
</reference>